<dbReference type="PATRIC" id="fig|29422.6.peg.933"/>
<keyword evidence="2" id="KW-1185">Reference proteome</keyword>
<accession>A0A0W0SRB9</accession>
<protein>
    <submittedName>
        <fullName evidence="1">Uncharacterized protein</fullName>
    </submittedName>
</protein>
<proteinExistence type="predicted"/>
<dbReference type="EMBL" id="LNXV01000006">
    <property type="protein sequence ID" value="KTC85525.1"/>
    <property type="molecule type" value="Genomic_DNA"/>
</dbReference>
<gene>
    <name evidence="1" type="ORF">Lbru_0890</name>
</gene>
<evidence type="ECO:0000313" key="1">
    <source>
        <dbReference type="EMBL" id="KTC85525.1"/>
    </source>
</evidence>
<organism evidence="1 2">
    <name type="scientific">Legionella brunensis</name>
    <dbReference type="NCBI Taxonomy" id="29422"/>
    <lineage>
        <taxon>Bacteria</taxon>
        <taxon>Pseudomonadati</taxon>
        <taxon>Pseudomonadota</taxon>
        <taxon>Gammaproteobacteria</taxon>
        <taxon>Legionellales</taxon>
        <taxon>Legionellaceae</taxon>
        <taxon>Legionella</taxon>
    </lineage>
</organism>
<dbReference type="RefSeq" id="WP_058440988.1">
    <property type="nucleotide sequence ID" value="NZ_CAAAHU010000029.1"/>
</dbReference>
<dbReference type="InterPro" id="IPR043472">
    <property type="entry name" value="Macro_dom-like"/>
</dbReference>
<sequence>MPKKLSYQEYYSGQMHFIDRYIRKDFRPEDNARLQRIKQLQAQQSIYFLDEFLDIEPGKELETTRIGYKPLDSANYSPKELVLAPDASEIKPENRRLSRNRLVYGPVDFYLGSQLEDPIEIPVITACAPNMMGTSQVDLNEFSTGGSNNRQLKLDVYQKECDKLADFIVKAAKDNGQERLIMPAFGVGVYINKLDHPSKEMARKAMYIAFATAADKYKINIDWIVWKGDHNPEAAAKKLASYAPHSTFMKPKVHEDMMLYAQECYGKEKVVLLNPGSDRTIGGAYTHENPKTLEEQMAQQSDLVFLHSEFNQPMVEKFKVDFAQRKKTHKTSSTQSSTQLDFKTLAAQINGYLDIKATTWISPALDGTYKVSFKNRDDAQKFSQLLEANDIRGSSNKPIAVHSDKPYHVLYLTERQLREVPSLDVKKLTRKQTSDTDLDFKTTATTVAQDIKVRLEVKEAPWIYQSGENYKFSFKDKNAAQRFSDLLASNGIVGRHGMPKTVQSDDKYHVIYLTARQWQLVPQLEKAPEYTARKSDQPFPKRDLKPFAAKIGQDLGLQEAPWVFENGASFKVSFKDEKAAQKFSEHLTANNIMGKGGKPKTVQKDKQYRVIYLTSDQLEKIPTLKVKAAASANEEQYQPDLNVAAQQIKALKVGETPKILKRGENYEVSFTDATAASNFRNLLTSHGITGRGGKPKTIQSDKEDHHRIFLTPTQLALIPNLQVKESKKIDQPSIDVEVLILHIRNLGINETPIITEKNGNYQISFQNAKAAFEFRNLLKFNGITEKGGLSKIVQQEGQSFVVSMTSEELGKISSCKANPDKDSGVSATQQKSSLQVDAIIQKIALSEGDKYQKQKILLQEIESHKLSVDEFNILYIQVKSLDDLLNTHTNPKLDTFFGIKNTTSWRKTLEEFRSAALETLFEQVEQTANSEEKFNLLESAKEMPLFKEHRNNSVLMGAWGRTSAVRKIEEQQEEISKSRPSIA</sequence>
<dbReference type="AlphaFoldDB" id="A0A0W0SRB9"/>
<dbReference type="Proteomes" id="UP000054742">
    <property type="component" value="Unassembled WGS sequence"/>
</dbReference>
<dbReference type="Gene3D" id="3.40.220.10">
    <property type="entry name" value="Leucine Aminopeptidase, subunit E, domain 1"/>
    <property type="match status" value="1"/>
</dbReference>
<evidence type="ECO:0000313" key="2">
    <source>
        <dbReference type="Proteomes" id="UP000054742"/>
    </source>
</evidence>
<dbReference type="OrthoDB" id="5636019at2"/>
<name>A0A0W0SRB9_9GAMM</name>
<comment type="caution">
    <text evidence="1">The sequence shown here is derived from an EMBL/GenBank/DDBJ whole genome shotgun (WGS) entry which is preliminary data.</text>
</comment>
<reference evidence="1 2" key="1">
    <citation type="submission" date="2015-11" db="EMBL/GenBank/DDBJ databases">
        <title>Genomic analysis of 38 Legionella species identifies large and diverse effector repertoires.</title>
        <authorList>
            <person name="Burstein D."/>
            <person name="Amaro F."/>
            <person name="Zusman T."/>
            <person name="Lifshitz Z."/>
            <person name="Cohen O."/>
            <person name="Gilbert J.A."/>
            <person name="Pupko T."/>
            <person name="Shuman H.A."/>
            <person name="Segal G."/>
        </authorList>
    </citation>
    <scope>NUCLEOTIDE SEQUENCE [LARGE SCALE GENOMIC DNA]</scope>
    <source>
        <strain evidence="1 2">ATCC 43878</strain>
    </source>
</reference>